<evidence type="ECO:0000313" key="15">
    <source>
        <dbReference type="Proteomes" id="UP000807025"/>
    </source>
</evidence>
<evidence type="ECO:0000256" key="8">
    <source>
        <dbReference type="ARBA" id="ARBA00023136"/>
    </source>
</evidence>
<protein>
    <submittedName>
        <fullName evidence="14">Carbohydrate esterase family 4 protein</fullName>
    </submittedName>
</protein>
<gene>
    <name evidence="14" type="ORF">BDN71DRAFT_1450444</name>
</gene>
<dbReference type="Gene3D" id="3.20.20.370">
    <property type="entry name" value="Glycoside hydrolase/deacetylase"/>
    <property type="match status" value="1"/>
</dbReference>
<evidence type="ECO:0000256" key="7">
    <source>
        <dbReference type="ARBA" id="ARBA00022801"/>
    </source>
</evidence>
<dbReference type="InterPro" id="IPR002509">
    <property type="entry name" value="NODB_dom"/>
</dbReference>
<sequence length="248" mass="27668">MFASLFVTVALALIGCVSAAPQKRALAQVYSKCTVPNTVALTFDDGPYIWLYDISKALVAAGGKGTFFFNGNNYGCIYDDANIKRVKYAYDKGHQVASHTWAHKDLTTLTWDQIHDEMWRVEQALQRICGVQPAFMRPPFGNYNNLVREASSVRGQSLAIWDFDSGDSLGVSAQESKNRYDTVVRQRPSNILALNHETIATTSQQVIPYAIQKLQAAGYRLVTLAECLGQQPYQWVGTPQTKDSSWRC</sequence>
<dbReference type="EMBL" id="MU154587">
    <property type="protein sequence ID" value="KAF9493317.1"/>
    <property type="molecule type" value="Genomic_DNA"/>
</dbReference>
<keyword evidence="9" id="KW-0119">Carbohydrate metabolism</keyword>
<evidence type="ECO:0000256" key="4">
    <source>
        <dbReference type="ARBA" id="ARBA00022622"/>
    </source>
</evidence>
<feature type="signal peptide" evidence="12">
    <location>
        <begin position="1"/>
        <end position="19"/>
    </location>
</feature>
<keyword evidence="10" id="KW-0449">Lipoprotein</keyword>
<feature type="domain" description="NodB homology" evidence="13">
    <location>
        <begin position="37"/>
        <end position="222"/>
    </location>
</feature>
<organism evidence="14 15">
    <name type="scientific">Pleurotus eryngii</name>
    <name type="common">Boletus of the steppes</name>
    <dbReference type="NCBI Taxonomy" id="5323"/>
    <lineage>
        <taxon>Eukaryota</taxon>
        <taxon>Fungi</taxon>
        <taxon>Dikarya</taxon>
        <taxon>Basidiomycota</taxon>
        <taxon>Agaricomycotina</taxon>
        <taxon>Agaricomycetes</taxon>
        <taxon>Agaricomycetidae</taxon>
        <taxon>Agaricales</taxon>
        <taxon>Pleurotineae</taxon>
        <taxon>Pleurotaceae</taxon>
        <taxon>Pleurotus</taxon>
    </lineage>
</organism>
<proteinExistence type="predicted"/>
<dbReference type="PROSITE" id="PS51677">
    <property type="entry name" value="NODB"/>
    <property type="match status" value="1"/>
</dbReference>
<dbReference type="SUPFAM" id="SSF88713">
    <property type="entry name" value="Glycoside hydrolase/deacetylase"/>
    <property type="match status" value="1"/>
</dbReference>
<comment type="subcellular location">
    <subcellularLocation>
        <location evidence="2">Cell membrane</location>
        <topology evidence="2">Lipid-anchor</topology>
        <topology evidence="2">GPI-anchor</topology>
    </subcellularLocation>
</comment>
<dbReference type="OrthoDB" id="2125469at2759"/>
<keyword evidence="4" id="KW-0336">GPI-anchor</keyword>
<evidence type="ECO:0000313" key="14">
    <source>
        <dbReference type="EMBL" id="KAF9493317.1"/>
    </source>
</evidence>
<keyword evidence="4" id="KW-0325">Glycoprotein</keyword>
<evidence type="ECO:0000256" key="11">
    <source>
        <dbReference type="ARBA" id="ARBA00023316"/>
    </source>
</evidence>
<comment type="caution">
    <text evidence="14">The sequence shown here is derived from an EMBL/GenBank/DDBJ whole genome shotgun (WGS) entry which is preliminary data.</text>
</comment>
<keyword evidence="7" id="KW-0378">Hydrolase</keyword>
<evidence type="ECO:0000256" key="6">
    <source>
        <dbReference type="ARBA" id="ARBA00022729"/>
    </source>
</evidence>
<evidence type="ECO:0000256" key="9">
    <source>
        <dbReference type="ARBA" id="ARBA00023277"/>
    </source>
</evidence>
<dbReference type="GO" id="GO:0005975">
    <property type="term" value="P:carbohydrate metabolic process"/>
    <property type="evidence" value="ECO:0007669"/>
    <property type="project" value="InterPro"/>
</dbReference>
<dbReference type="GO" id="GO:0046872">
    <property type="term" value="F:metal ion binding"/>
    <property type="evidence" value="ECO:0007669"/>
    <property type="project" value="UniProtKB-KW"/>
</dbReference>
<dbReference type="PANTHER" id="PTHR46471">
    <property type="entry name" value="CHITIN DEACETYLASE"/>
    <property type="match status" value="1"/>
</dbReference>
<keyword evidence="11" id="KW-0961">Cell wall biogenesis/degradation</keyword>
<dbReference type="GO" id="GO:0005886">
    <property type="term" value="C:plasma membrane"/>
    <property type="evidence" value="ECO:0007669"/>
    <property type="project" value="UniProtKB-SubCell"/>
</dbReference>
<keyword evidence="3" id="KW-1003">Cell membrane</keyword>
<dbReference type="PANTHER" id="PTHR46471:SF2">
    <property type="entry name" value="CHITIN DEACETYLASE-RELATED"/>
    <property type="match status" value="1"/>
</dbReference>
<dbReference type="GO" id="GO:0016810">
    <property type="term" value="F:hydrolase activity, acting on carbon-nitrogen (but not peptide) bonds"/>
    <property type="evidence" value="ECO:0007669"/>
    <property type="project" value="InterPro"/>
</dbReference>
<dbReference type="Proteomes" id="UP000807025">
    <property type="component" value="Unassembled WGS sequence"/>
</dbReference>
<reference evidence="14" key="1">
    <citation type="submission" date="2020-11" db="EMBL/GenBank/DDBJ databases">
        <authorList>
            <consortium name="DOE Joint Genome Institute"/>
            <person name="Ahrendt S."/>
            <person name="Riley R."/>
            <person name="Andreopoulos W."/>
            <person name="Labutti K."/>
            <person name="Pangilinan J."/>
            <person name="Ruiz-Duenas F.J."/>
            <person name="Barrasa J.M."/>
            <person name="Sanchez-Garcia M."/>
            <person name="Camarero S."/>
            <person name="Miyauchi S."/>
            <person name="Serrano A."/>
            <person name="Linde D."/>
            <person name="Babiker R."/>
            <person name="Drula E."/>
            <person name="Ayuso-Fernandez I."/>
            <person name="Pacheco R."/>
            <person name="Padilla G."/>
            <person name="Ferreira P."/>
            <person name="Barriuso J."/>
            <person name="Kellner H."/>
            <person name="Castanera R."/>
            <person name="Alfaro M."/>
            <person name="Ramirez L."/>
            <person name="Pisabarro A.G."/>
            <person name="Kuo A."/>
            <person name="Tritt A."/>
            <person name="Lipzen A."/>
            <person name="He G."/>
            <person name="Yan M."/>
            <person name="Ng V."/>
            <person name="Cullen D."/>
            <person name="Martin F."/>
            <person name="Rosso M.-N."/>
            <person name="Henrissat B."/>
            <person name="Hibbett D."/>
            <person name="Martinez A.T."/>
            <person name="Grigoriev I.V."/>
        </authorList>
    </citation>
    <scope>NUCLEOTIDE SEQUENCE</scope>
    <source>
        <strain evidence="14">ATCC 90797</strain>
    </source>
</reference>
<keyword evidence="8" id="KW-0472">Membrane</keyword>
<comment type="cofactor">
    <cofactor evidence="1">
        <name>Co(2+)</name>
        <dbReference type="ChEBI" id="CHEBI:48828"/>
    </cofactor>
</comment>
<evidence type="ECO:0000259" key="13">
    <source>
        <dbReference type="PROSITE" id="PS51677"/>
    </source>
</evidence>
<dbReference type="Pfam" id="PF01522">
    <property type="entry name" value="Polysacc_deac_1"/>
    <property type="match status" value="1"/>
</dbReference>
<dbReference type="AlphaFoldDB" id="A0A9P5ZRU5"/>
<keyword evidence="5" id="KW-0479">Metal-binding</keyword>
<evidence type="ECO:0000256" key="2">
    <source>
        <dbReference type="ARBA" id="ARBA00004609"/>
    </source>
</evidence>
<evidence type="ECO:0000256" key="12">
    <source>
        <dbReference type="SAM" id="SignalP"/>
    </source>
</evidence>
<name>A0A9P5ZRU5_PLEER</name>
<evidence type="ECO:0000256" key="10">
    <source>
        <dbReference type="ARBA" id="ARBA00023288"/>
    </source>
</evidence>
<feature type="chain" id="PRO_5040253785" evidence="12">
    <location>
        <begin position="20"/>
        <end position="248"/>
    </location>
</feature>
<dbReference type="InterPro" id="IPR011330">
    <property type="entry name" value="Glyco_hydro/deAcase_b/a-brl"/>
</dbReference>
<accession>A0A9P5ZRU5</accession>
<dbReference type="CDD" id="cd10951">
    <property type="entry name" value="CE4_ClCDA_like"/>
    <property type="match status" value="1"/>
</dbReference>
<evidence type="ECO:0000256" key="3">
    <source>
        <dbReference type="ARBA" id="ARBA00022475"/>
    </source>
</evidence>
<dbReference type="GO" id="GO:0098552">
    <property type="term" value="C:side of membrane"/>
    <property type="evidence" value="ECO:0007669"/>
    <property type="project" value="UniProtKB-KW"/>
</dbReference>
<keyword evidence="6 12" id="KW-0732">Signal</keyword>
<evidence type="ECO:0000256" key="1">
    <source>
        <dbReference type="ARBA" id="ARBA00001941"/>
    </source>
</evidence>
<keyword evidence="15" id="KW-1185">Reference proteome</keyword>
<evidence type="ECO:0000256" key="5">
    <source>
        <dbReference type="ARBA" id="ARBA00022723"/>
    </source>
</evidence>
<dbReference type="GO" id="GO:0071555">
    <property type="term" value="P:cell wall organization"/>
    <property type="evidence" value="ECO:0007669"/>
    <property type="project" value="UniProtKB-KW"/>
</dbReference>